<sequence length="819" mass="91136">MQLWSQPPVPTVVMMDDYEIIEPALDSLAVAAPTKSSIQVPSFGSSVIESNRKDGYWVETFHFSSKDRVSGIIASGLVSGLIELLDNPIAEAEHQATGGCKCKRTAATEKDLTREWTKYEIGKFNSPVAVVAVDITKNGLMDLVICHDYGPFMLECDPKGGHVTWLENPGRNALKNGHWKERYIGRWPAMHRVKAGHFTQKSVLEVVAASVVYGQHDKTTPIPIIRFQAPEKVLEATEWPRDIIDDENFTVIHEVTVRKFDGPQGLDSMLISSREGTTRLFYKNKQWHRDLISIGEPKEARQSPTSESPGSGDHWGTGCADAGKVGDDPFAYIATLDPFHGTTACVYTKENRGIESQKWKRHILDTYGTPNQQLKTGDGPGHFIVCADFDGDGDDEFLLSLFGPLDRDDKGESIPPAPGPNPNKGIMYYKALDLENGVFAKWKIAEESSARLALGNFGGKGLLDFVSMKYNVNRYYEEPEPVVTLHLSQFAPVKAVNSVPSIVPTFWDNEGMVYLRNPKDDKSVTEPSIVPLIEIAGHAINIEVYPKCHSVFIGKDEGVKIIYGSIQRFKDKTPCDPKAPDDKGPDPLPEAIRSPFGVPPFTGYMTTSHYSSWLAAKDTGAILLRLKPTTNPTTYPTAADVPVSTKLDVSHLGITLPPLAFKKVDSLWWGKDNPFFKGVAFYNLSGFHFRFLATKQPIAHMQFWTAGTGVNCGVHNHSDNIFSEIHVSLSAGTKTGGMSRLKKEYEGRMPEEYNKLGEEAFEHLELKALEEHGGMWERDPYGRPVRGRENVVKYPWHKWQAGKGKDVDVWMALEFNPEL</sequence>
<keyword evidence="2" id="KW-1185">Reference proteome</keyword>
<evidence type="ECO:0000313" key="1">
    <source>
        <dbReference type="EMBL" id="OCK88501.1"/>
    </source>
</evidence>
<gene>
    <name evidence="1" type="ORF">K441DRAFT_621226</name>
</gene>
<dbReference type="EMBL" id="KV748242">
    <property type="protein sequence ID" value="OCK88501.1"/>
    <property type="molecule type" value="Genomic_DNA"/>
</dbReference>
<name>A0ACC8EQ59_9PEZI</name>
<accession>A0ACC8EQ59</accession>
<dbReference type="Proteomes" id="UP000250078">
    <property type="component" value="Unassembled WGS sequence"/>
</dbReference>
<organism evidence="1 2">
    <name type="scientific">Cenococcum geophilum 1.58</name>
    <dbReference type="NCBI Taxonomy" id="794803"/>
    <lineage>
        <taxon>Eukaryota</taxon>
        <taxon>Fungi</taxon>
        <taxon>Dikarya</taxon>
        <taxon>Ascomycota</taxon>
        <taxon>Pezizomycotina</taxon>
        <taxon>Dothideomycetes</taxon>
        <taxon>Pleosporomycetidae</taxon>
        <taxon>Gloniales</taxon>
        <taxon>Gloniaceae</taxon>
        <taxon>Cenococcum</taxon>
    </lineage>
</organism>
<evidence type="ECO:0000313" key="2">
    <source>
        <dbReference type="Proteomes" id="UP000250078"/>
    </source>
</evidence>
<proteinExistence type="predicted"/>
<protein>
    <submittedName>
        <fullName evidence="1">Uncharacterized protein</fullName>
    </submittedName>
</protein>
<reference evidence="1 2" key="1">
    <citation type="journal article" date="2016" name="Nat. Commun.">
        <title>Ectomycorrhizal ecology is imprinted in the genome of the dominant symbiotic fungus Cenococcum geophilum.</title>
        <authorList>
            <consortium name="DOE Joint Genome Institute"/>
            <person name="Peter M."/>
            <person name="Kohler A."/>
            <person name="Ohm R.A."/>
            <person name="Kuo A."/>
            <person name="Krutzmann J."/>
            <person name="Morin E."/>
            <person name="Arend M."/>
            <person name="Barry K.W."/>
            <person name="Binder M."/>
            <person name="Choi C."/>
            <person name="Clum A."/>
            <person name="Copeland A."/>
            <person name="Grisel N."/>
            <person name="Haridas S."/>
            <person name="Kipfer T."/>
            <person name="LaButti K."/>
            <person name="Lindquist E."/>
            <person name="Lipzen A."/>
            <person name="Maire R."/>
            <person name="Meier B."/>
            <person name="Mihaltcheva S."/>
            <person name="Molinier V."/>
            <person name="Murat C."/>
            <person name="Poggeler S."/>
            <person name="Quandt C.A."/>
            <person name="Sperisen C."/>
            <person name="Tritt A."/>
            <person name="Tisserant E."/>
            <person name="Crous P.W."/>
            <person name="Henrissat B."/>
            <person name="Nehls U."/>
            <person name="Egli S."/>
            <person name="Spatafora J.W."/>
            <person name="Grigoriev I.V."/>
            <person name="Martin F.M."/>
        </authorList>
    </citation>
    <scope>NUCLEOTIDE SEQUENCE [LARGE SCALE GENOMIC DNA]</scope>
    <source>
        <strain evidence="1 2">1.58</strain>
    </source>
</reference>